<evidence type="ECO:0000256" key="4">
    <source>
        <dbReference type="SAM" id="MobiDB-lite"/>
    </source>
</evidence>
<comment type="caution">
    <text evidence="5">The sequence shown here is derived from an EMBL/GenBank/DDBJ whole genome shotgun (WGS) entry which is preliminary data.</text>
</comment>
<evidence type="ECO:0008006" key="7">
    <source>
        <dbReference type="Google" id="ProtNLM"/>
    </source>
</evidence>
<dbReference type="InterPro" id="IPR002110">
    <property type="entry name" value="Ankyrin_rpt"/>
</dbReference>
<keyword evidence="2 3" id="KW-0040">ANK repeat</keyword>
<dbReference type="GO" id="GO:0005886">
    <property type="term" value="C:plasma membrane"/>
    <property type="evidence" value="ECO:0007669"/>
    <property type="project" value="TreeGrafter"/>
</dbReference>
<organism evidence="5 6">
    <name type="scientific">Liquidambar formosana</name>
    <name type="common">Formosan gum</name>
    <dbReference type="NCBI Taxonomy" id="63359"/>
    <lineage>
        <taxon>Eukaryota</taxon>
        <taxon>Viridiplantae</taxon>
        <taxon>Streptophyta</taxon>
        <taxon>Embryophyta</taxon>
        <taxon>Tracheophyta</taxon>
        <taxon>Spermatophyta</taxon>
        <taxon>Magnoliopsida</taxon>
        <taxon>eudicotyledons</taxon>
        <taxon>Gunneridae</taxon>
        <taxon>Pentapetalae</taxon>
        <taxon>Saxifragales</taxon>
        <taxon>Altingiaceae</taxon>
        <taxon>Liquidambar</taxon>
    </lineage>
</organism>
<proteinExistence type="predicted"/>
<evidence type="ECO:0000313" key="6">
    <source>
        <dbReference type="Proteomes" id="UP001415857"/>
    </source>
</evidence>
<dbReference type="Gene3D" id="1.25.40.20">
    <property type="entry name" value="Ankyrin repeat-containing domain"/>
    <property type="match status" value="1"/>
</dbReference>
<dbReference type="PROSITE" id="PS50297">
    <property type="entry name" value="ANK_REP_REGION"/>
    <property type="match status" value="1"/>
</dbReference>
<evidence type="ECO:0000256" key="3">
    <source>
        <dbReference type="PROSITE-ProRule" id="PRU00023"/>
    </source>
</evidence>
<feature type="repeat" description="ANK" evidence="3">
    <location>
        <begin position="35"/>
        <end position="57"/>
    </location>
</feature>
<dbReference type="SUPFAM" id="SSF48403">
    <property type="entry name" value="Ankyrin repeat"/>
    <property type="match status" value="1"/>
</dbReference>
<dbReference type="EMBL" id="JBBPBK010000015">
    <property type="protein sequence ID" value="KAK9268599.1"/>
    <property type="molecule type" value="Genomic_DNA"/>
</dbReference>
<keyword evidence="6" id="KW-1185">Reference proteome</keyword>
<reference evidence="5 6" key="1">
    <citation type="journal article" date="2024" name="Plant J.">
        <title>Genome sequences and population genomics reveal climatic adaptation and genomic divergence between two closely related sweetgum species.</title>
        <authorList>
            <person name="Xu W.Q."/>
            <person name="Ren C.Q."/>
            <person name="Zhang X.Y."/>
            <person name="Comes H.P."/>
            <person name="Liu X.H."/>
            <person name="Li Y.G."/>
            <person name="Kettle C.J."/>
            <person name="Jalonen R."/>
            <person name="Gaisberger H."/>
            <person name="Ma Y.Z."/>
            <person name="Qiu Y.X."/>
        </authorList>
    </citation>
    <scope>NUCLEOTIDE SEQUENCE [LARGE SCALE GENOMIC DNA]</scope>
    <source>
        <strain evidence="5">Hangzhou</strain>
    </source>
</reference>
<gene>
    <name evidence="5" type="ORF">L1049_000354</name>
</gene>
<sequence length="174" mass="19170">MAAIPPFFPANKGEGIAEQVLQKKGATLTKEVDCQGWTPLHYAAYDNSTSMVKLLLKYDRSAAYSADRDGKRTPLHIAVGLGYNDIVEELISCCPDCCKLVDMRGRNILHIAIDKWSGKTIKLVLQNSSLTNILNEKDNKAREHASPWACSQVPSPQGFRLPAGIQPFKTPSSR</sequence>
<dbReference type="PROSITE" id="PS50088">
    <property type="entry name" value="ANK_REPEAT"/>
    <property type="match status" value="1"/>
</dbReference>
<evidence type="ECO:0000256" key="2">
    <source>
        <dbReference type="ARBA" id="ARBA00023043"/>
    </source>
</evidence>
<dbReference type="AlphaFoldDB" id="A0AAP0NC73"/>
<feature type="region of interest" description="Disordered" evidence="4">
    <location>
        <begin position="145"/>
        <end position="174"/>
    </location>
</feature>
<dbReference type="Pfam" id="PF12796">
    <property type="entry name" value="Ank_2"/>
    <property type="match status" value="1"/>
</dbReference>
<accession>A0AAP0NC73</accession>
<name>A0AAP0NC73_LIQFO</name>
<dbReference type="Proteomes" id="UP001415857">
    <property type="component" value="Unassembled WGS sequence"/>
</dbReference>
<dbReference type="InterPro" id="IPR036770">
    <property type="entry name" value="Ankyrin_rpt-contain_sf"/>
</dbReference>
<protein>
    <recommendedName>
        <fullName evidence="7">Ankyrin repeat protein</fullName>
    </recommendedName>
</protein>
<dbReference type="PANTHER" id="PTHR24186">
    <property type="entry name" value="PROTEIN PHOSPHATASE 1 REGULATORY SUBUNIT"/>
    <property type="match status" value="1"/>
</dbReference>
<evidence type="ECO:0000313" key="5">
    <source>
        <dbReference type="EMBL" id="KAK9268599.1"/>
    </source>
</evidence>
<dbReference type="SMART" id="SM00248">
    <property type="entry name" value="ANK"/>
    <property type="match status" value="3"/>
</dbReference>
<evidence type="ECO:0000256" key="1">
    <source>
        <dbReference type="ARBA" id="ARBA00022737"/>
    </source>
</evidence>
<keyword evidence="1" id="KW-0677">Repeat</keyword>
<dbReference type="PANTHER" id="PTHR24186:SF36">
    <property type="entry name" value="SERINE_THREONINE-PROTEIN PHOSPHATASE 6 REGULATORY ANKYRIN REPEAT SUBUNIT A-LIKE"/>
    <property type="match status" value="1"/>
</dbReference>